<keyword evidence="1" id="KW-0568">Pathogenesis-related protein</keyword>
<dbReference type="InterPro" id="IPR018244">
    <property type="entry name" value="Allrgn_V5/Tpx1_CS"/>
</dbReference>
<evidence type="ECO:0000313" key="4">
    <source>
        <dbReference type="Proteomes" id="UP000626092"/>
    </source>
</evidence>
<evidence type="ECO:0000259" key="2">
    <source>
        <dbReference type="SMART" id="SM00198"/>
    </source>
</evidence>
<dbReference type="InterPro" id="IPR001283">
    <property type="entry name" value="CRISP-related"/>
</dbReference>
<dbReference type="OrthoDB" id="337038at2759"/>
<dbReference type="AlphaFoldDB" id="A0A834G881"/>
<protein>
    <recommendedName>
        <fullName evidence="2">SCP domain-containing protein</fullName>
    </recommendedName>
</protein>
<gene>
    <name evidence="3" type="ORF">RHSIM_Rhsim11G0148500</name>
</gene>
<name>A0A834G881_RHOSS</name>
<accession>A0A834G881</accession>
<dbReference type="PRINTS" id="PR00837">
    <property type="entry name" value="V5TPXLIKE"/>
</dbReference>
<sequence length="99" mass="10680">MGDCALRRSGGGVKYSKNIAIGSGDFIGAAVVGLWASEKPNYNGNSNSCAAERVCGHHTQMVWGNSVRLRCARVQCDSVLWFITCNYDPPGNCVGHRPY</sequence>
<dbReference type="SUPFAM" id="SSF55797">
    <property type="entry name" value="PR-1-like"/>
    <property type="match status" value="1"/>
</dbReference>
<dbReference type="InterPro" id="IPR035940">
    <property type="entry name" value="CAP_sf"/>
</dbReference>
<keyword evidence="4" id="KW-1185">Reference proteome</keyword>
<feature type="domain" description="SCP" evidence="2">
    <location>
        <begin position="5"/>
        <end position="95"/>
    </location>
</feature>
<evidence type="ECO:0000313" key="3">
    <source>
        <dbReference type="EMBL" id="KAF7127976.1"/>
    </source>
</evidence>
<keyword evidence="1" id="KW-0611">Plant defense</keyword>
<proteinExistence type="predicted"/>
<comment type="caution">
    <text evidence="3">The sequence shown here is derived from an EMBL/GenBank/DDBJ whole genome shotgun (WGS) entry which is preliminary data.</text>
</comment>
<dbReference type="GO" id="GO:0005576">
    <property type="term" value="C:extracellular region"/>
    <property type="evidence" value="ECO:0007669"/>
    <property type="project" value="InterPro"/>
</dbReference>
<reference evidence="3" key="1">
    <citation type="submission" date="2019-11" db="EMBL/GenBank/DDBJ databases">
        <authorList>
            <person name="Liu Y."/>
            <person name="Hou J."/>
            <person name="Li T.-Q."/>
            <person name="Guan C.-H."/>
            <person name="Wu X."/>
            <person name="Wu H.-Z."/>
            <person name="Ling F."/>
            <person name="Zhang R."/>
            <person name="Shi X.-G."/>
            <person name="Ren J.-P."/>
            <person name="Chen E.-F."/>
            <person name="Sun J.-M."/>
        </authorList>
    </citation>
    <scope>NUCLEOTIDE SEQUENCE</scope>
    <source>
        <strain evidence="3">Adult_tree_wgs_1</strain>
        <tissue evidence="3">Leaves</tissue>
    </source>
</reference>
<dbReference type="PROSITE" id="PS01009">
    <property type="entry name" value="CRISP_1"/>
    <property type="match status" value="1"/>
</dbReference>
<dbReference type="SMART" id="SM00198">
    <property type="entry name" value="SCP"/>
    <property type="match status" value="1"/>
</dbReference>
<dbReference type="Pfam" id="PF00188">
    <property type="entry name" value="CAP"/>
    <property type="match status" value="1"/>
</dbReference>
<evidence type="ECO:0000256" key="1">
    <source>
        <dbReference type="ARBA" id="ARBA00023265"/>
    </source>
</evidence>
<dbReference type="Gene3D" id="3.40.33.10">
    <property type="entry name" value="CAP"/>
    <property type="match status" value="1"/>
</dbReference>
<dbReference type="PANTHER" id="PTHR10334">
    <property type="entry name" value="CYSTEINE-RICH SECRETORY PROTEIN-RELATED"/>
    <property type="match status" value="1"/>
</dbReference>
<dbReference type="InterPro" id="IPR014044">
    <property type="entry name" value="CAP_dom"/>
</dbReference>
<dbReference type="EMBL" id="WJXA01000011">
    <property type="protein sequence ID" value="KAF7127976.1"/>
    <property type="molecule type" value="Genomic_DNA"/>
</dbReference>
<dbReference type="Proteomes" id="UP000626092">
    <property type="component" value="Unassembled WGS sequence"/>
</dbReference>
<organism evidence="3 4">
    <name type="scientific">Rhododendron simsii</name>
    <name type="common">Sims's rhododendron</name>
    <dbReference type="NCBI Taxonomy" id="118357"/>
    <lineage>
        <taxon>Eukaryota</taxon>
        <taxon>Viridiplantae</taxon>
        <taxon>Streptophyta</taxon>
        <taxon>Embryophyta</taxon>
        <taxon>Tracheophyta</taxon>
        <taxon>Spermatophyta</taxon>
        <taxon>Magnoliopsida</taxon>
        <taxon>eudicotyledons</taxon>
        <taxon>Gunneridae</taxon>
        <taxon>Pentapetalae</taxon>
        <taxon>asterids</taxon>
        <taxon>Ericales</taxon>
        <taxon>Ericaceae</taxon>
        <taxon>Ericoideae</taxon>
        <taxon>Rhodoreae</taxon>
        <taxon>Rhododendron</taxon>
    </lineage>
</organism>